<dbReference type="AlphaFoldDB" id="A0A2T3INF7"/>
<dbReference type="RefSeq" id="WP_107351411.1">
    <property type="nucleotide sequence ID" value="NZ_PYMH01000018.1"/>
</dbReference>
<dbReference type="GO" id="GO:0016758">
    <property type="term" value="F:hexosyltransferase activity"/>
    <property type="evidence" value="ECO:0007669"/>
    <property type="project" value="UniProtKB-ARBA"/>
</dbReference>
<gene>
    <name evidence="2" type="ORF">C9I99_24260</name>
</gene>
<accession>A0A2T3INF7</accession>
<organism evidence="2 3">
    <name type="scientific">Photobacterium lutimaris</name>
    <dbReference type="NCBI Taxonomy" id="388278"/>
    <lineage>
        <taxon>Bacteria</taxon>
        <taxon>Pseudomonadati</taxon>
        <taxon>Pseudomonadota</taxon>
        <taxon>Gammaproteobacteria</taxon>
        <taxon>Vibrionales</taxon>
        <taxon>Vibrionaceae</taxon>
        <taxon>Photobacterium</taxon>
    </lineage>
</organism>
<keyword evidence="3" id="KW-1185">Reference proteome</keyword>
<dbReference type="Pfam" id="PF00535">
    <property type="entry name" value="Glycos_transf_2"/>
    <property type="match status" value="1"/>
</dbReference>
<evidence type="ECO:0000313" key="3">
    <source>
        <dbReference type="Proteomes" id="UP000241222"/>
    </source>
</evidence>
<dbReference type="OrthoDB" id="396512at2"/>
<dbReference type="Proteomes" id="UP000241222">
    <property type="component" value="Unassembled WGS sequence"/>
</dbReference>
<dbReference type="InterPro" id="IPR007554">
    <property type="entry name" value="Glycerophosphate_synth"/>
</dbReference>
<dbReference type="CDD" id="cd00761">
    <property type="entry name" value="Glyco_tranf_GTA_type"/>
    <property type="match status" value="1"/>
</dbReference>
<reference evidence="2 3" key="1">
    <citation type="submission" date="2018-03" db="EMBL/GenBank/DDBJ databases">
        <title>Whole genome sequencing of Histamine producing bacteria.</title>
        <authorList>
            <person name="Butler K."/>
        </authorList>
    </citation>
    <scope>NUCLEOTIDE SEQUENCE [LARGE SCALE GENOMIC DNA]</scope>
    <source>
        <strain evidence="2 3">JCM 13586</strain>
    </source>
</reference>
<dbReference type="GO" id="GO:0047355">
    <property type="term" value="F:CDP-glycerol glycerophosphotransferase activity"/>
    <property type="evidence" value="ECO:0007669"/>
    <property type="project" value="InterPro"/>
</dbReference>
<evidence type="ECO:0000313" key="2">
    <source>
        <dbReference type="EMBL" id="PSU29851.1"/>
    </source>
</evidence>
<dbReference type="InterPro" id="IPR029044">
    <property type="entry name" value="Nucleotide-diphossugar_trans"/>
</dbReference>
<dbReference type="Pfam" id="PF04464">
    <property type="entry name" value="Glyphos_transf"/>
    <property type="match status" value="1"/>
</dbReference>
<dbReference type="PANTHER" id="PTHR22916">
    <property type="entry name" value="GLYCOSYLTRANSFERASE"/>
    <property type="match status" value="1"/>
</dbReference>
<dbReference type="SUPFAM" id="SSF53448">
    <property type="entry name" value="Nucleotide-diphospho-sugar transferases"/>
    <property type="match status" value="1"/>
</dbReference>
<evidence type="ECO:0000259" key="1">
    <source>
        <dbReference type="Pfam" id="PF00535"/>
    </source>
</evidence>
<dbReference type="SUPFAM" id="SSF53756">
    <property type="entry name" value="UDP-Glycosyltransferase/glycogen phosphorylase"/>
    <property type="match status" value="1"/>
</dbReference>
<proteinExistence type="predicted"/>
<sequence length="881" mass="102933">MKKIQNIKKLYSLAKEYNKNKAFNMRKSSYEASLIDPFLLPNTVTYGENKFSIISAVYGVEKYLDKYISTLVKQSLSFLNNIELILVDDGSVDGSADICKKWAEKFPNNIIYHRKENGGQASARNEGLELASHDWVTFIDPDDFVDQHYFENVDDFLIRNKGDDISLVCSNFIFFIENEYAYKDNHPLKYRFTQGERIIKFNKSFSDIQMSASAAFFKKSLISDLKFELVKPDFEDALFVAKYILNNSDSKAVFLPKVKYFYRKREDSSSTLDTVWKKDEKYSAVIKDGYLNLVNYALEQVGYVPNWLQVTLVYATSWYVKYFHQNHSRQSSVTPELQVECLTLLRDLYRHIDRDIILSIKQPSIGLFWLSGICNLLKCSNFEPNNVIVADFDPLYKLICLKFNSSSDLNTITFYSAGEEVESQFYKCQKKEIFGDTFVYEHTCWVELLDGNELKVYNTNKEQINLLLDGLTFSSITNSTILAKRLKLPKHANRNIVTKLYRNLAKSTRYTNRYKNAWLLMDRDIQADDNAEHLYRFMMNSHVKENFYFVLRKNSHDWNRLSSEGFNLIEFGSLDHIMAMLNADFLISSHADRYVTNLLNSSFYSDLLKFKFIFLQHGVTKDDLSEWLNSKNIRQFICAAKPEYESISGMKTNYKFTEYDTALTGFPRHDSLLSYNNQQSRKIVIMPTWRQNLVGYSTSTSNIREKNNSFEQSDYYKTWMSFLRSPRLMKIVSEYNYELIFFPHANVQAYFKSHSIDGVKILGHDDIKSIQMLFGDSALMITDYSSVAFESAYLRKSILYYQFDRDEFFGGGHVYQPGYFDYIRDGFGPVCVDEASILDQIESLVKNNCEPLSPYRERIEQFFPFRDGKCSERVYELIRKS</sequence>
<dbReference type="Gene3D" id="3.90.550.10">
    <property type="entry name" value="Spore Coat Polysaccharide Biosynthesis Protein SpsA, Chain A"/>
    <property type="match status" value="1"/>
</dbReference>
<feature type="domain" description="Glycosyltransferase 2-like" evidence="1">
    <location>
        <begin position="52"/>
        <end position="217"/>
    </location>
</feature>
<dbReference type="Gene3D" id="3.40.50.12580">
    <property type="match status" value="1"/>
</dbReference>
<dbReference type="GO" id="GO:0016020">
    <property type="term" value="C:membrane"/>
    <property type="evidence" value="ECO:0007669"/>
    <property type="project" value="InterPro"/>
</dbReference>
<name>A0A2T3INF7_9GAMM</name>
<protein>
    <submittedName>
        <fullName evidence="2">Capsular biosynthesis protein</fullName>
    </submittedName>
</protein>
<dbReference type="InterPro" id="IPR043148">
    <property type="entry name" value="TagF_C"/>
</dbReference>
<dbReference type="PANTHER" id="PTHR22916:SF3">
    <property type="entry name" value="UDP-GLCNAC:BETAGAL BETA-1,3-N-ACETYLGLUCOSAMINYLTRANSFERASE-LIKE PROTEIN 1"/>
    <property type="match status" value="1"/>
</dbReference>
<dbReference type="EMBL" id="PYMH01000018">
    <property type="protein sequence ID" value="PSU29851.1"/>
    <property type="molecule type" value="Genomic_DNA"/>
</dbReference>
<comment type="caution">
    <text evidence="2">The sequence shown here is derived from an EMBL/GenBank/DDBJ whole genome shotgun (WGS) entry which is preliminary data.</text>
</comment>
<dbReference type="InterPro" id="IPR001173">
    <property type="entry name" value="Glyco_trans_2-like"/>
</dbReference>